<reference evidence="2" key="1">
    <citation type="submission" date="2021-01" db="EMBL/GenBank/DDBJ databases">
        <title>Genome sequence of strain Noviherbaspirillum sp. DKR-6.</title>
        <authorList>
            <person name="Chaudhary D.K."/>
        </authorList>
    </citation>
    <scope>NUCLEOTIDE SEQUENCE</scope>
    <source>
        <strain evidence="2">DKR-6</strain>
    </source>
</reference>
<evidence type="ECO:0000256" key="1">
    <source>
        <dbReference type="PROSITE-ProRule" id="PRU00023"/>
    </source>
</evidence>
<evidence type="ECO:0000313" key="2">
    <source>
        <dbReference type="EMBL" id="MBK4734484.1"/>
    </source>
</evidence>
<protein>
    <submittedName>
        <fullName evidence="2">Ankyrin repeat domain-containing protein</fullName>
    </submittedName>
</protein>
<dbReference type="PROSITE" id="PS50297">
    <property type="entry name" value="ANK_REP_REGION"/>
    <property type="match status" value="1"/>
</dbReference>
<organism evidence="2 3">
    <name type="scientific">Noviherbaspirillum pedocola</name>
    <dbReference type="NCBI Taxonomy" id="2801341"/>
    <lineage>
        <taxon>Bacteria</taxon>
        <taxon>Pseudomonadati</taxon>
        <taxon>Pseudomonadota</taxon>
        <taxon>Betaproteobacteria</taxon>
        <taxon>Burkholderiales</taxon>
        <taxon>Oxalobacteraceae</taxon>
        <taxon>Noviherbaspirillum</taxon>
    </lineage>
</organism>
<proteinExistence type="predicted"/>
<dbReference type="AlphaFoldDB" id="A0A934W7B1"/>
<dbReference type="PROSITE" id="PS50088">
    <property type="entry name" value="ANK_REPEAT"/>
    <property type="match status" value="1"/>
</dbReference>
<dbReference type="InterPro" id="IPR036770">
    <property type="entry name" value="Ankyrin_rpt-contain_sf"/>
</dbReference>
<dbReference type="EMBL" id="JAEPBG010000002">
    <property type="protein sequence ID" value="MBK4734484.1"/>
    <property type="molecule type" value="Genomic_DNA"/>
</dbReference>
<dbReference type="Proteomes" id="UP000622890">
    <property type="component" value="Unassembled WGS sequence"/>
</dbReference>
<dbReference type="RefSeq" id="WP_200591227.1">
    <property type="nucleotide sequence ID" value="NZ_JAEPBG010000002.1"/>
</dbReference>
<evidence type="ECO:0000313" key="3">
    <source>
        <dbReference type="Proteomes" id="UP000622890"/>
    </source>
</evidence>
<keyword evidence="1" id="KW-0040">ANK repeat</keyword>
<dbReference type="SUPFAM" id="SSF48403">
    <property type="entry name" value="Ankyrin repeat"/>
    <property type="match status" value="1"/>
</dbReference>
<accession>A0A934W7B1</accession>
<name>A0A934W7B1_9BURK</name>
<feature type="repeat" description="ANK" evidence="1">
    <location>
        <begin position="501"/>
        <end position="533"/>
    </location>
</feature>
<dbReference type="InterPro" id="IPR002110">
    <property type="entry name" value="Ankyrin_rpt"/>
</dbReference>
<gene>
    <name evidence="2" type="ORF">JJB74_07705</name>
</gene>
<dbReference type="PANTHER" id="PTHR46224">
    <property type="entry name" value="ANKYRIN REPEAT FAMILY PROTEIN"/>
    <property type="match status" value="1"/>
</dbReference>
<dbReference type="InterPro" id="IPR051616">
    <property type="entry name" value="Cul2-RING_E3_ligase_SR"/>
</dbReference>
<dbReference type="Pfam" id="PF12796">
    <property type="entry name" value="Ank_2"/>
    <property type="match status" value="1"/>
</dbReference>
<comment type="caution">
    <text evidence="2">The sequence shown here is derived from an EMBL/GenBank/DDBJ whole genome shotgun (WGS) entry which is preliminary data.</text>
</comment>
<keyword evidence="3" id="KW-1185">Reference proteome</keyword>
<sequence>MNNKLNLDAAGIVKTLPVPQSSSSSVNTDTASLPNVWSRTKSDGLLKQAGPNKLSGFKLNVAYLAFLCAITLNKIEHTSSLIHRGVLEKITTEKELASLITELLGANDTGALEAMLHATNTSGMVAKAFSAALQTEMKMRNAQNVAMLFEAINKCKPEILYTEKDKKNRPILGKLIYYGSKGSMQQFSKAALRSIAPDIYQKAYPDPNRLRDFLHRIVYAEMEDILQDLISSGKIKIHPSVLRNLISSIVVDKTTTGWTESAIELVRRAKIFTGAHEMRGNDALKNAIELEEDKLAEEILKHWKPHINNATLKELLQDAASKKMTNVIERLARVASMANSRKISSHELFSVVLRAGNEQQIQALLDGGLELNPSEKENLIKSFQLSNEGQRLIREGKPNVLGAIDNNNIEKVLFHAKKAGTAIPKESKNLDEWLLSAAIKGRMEMVEILSAAGARVGSIKDRAGRNALHWLCSHQYCDAIGKLVEDIAGGAPELLNQQAEDGSTPLMIAAKAGQHEIVKALILKGANISLRDNQNKQAIHYAVESKNRNAIADLSRHFKPSVDDAKEILRLAVETKESDVIEFVARKVKTVLSDPEHFTNIFSHPKLGYKVQALLNAGISPTPEQIKSLVVDSRFKTLLERGNNRANSAIIMDALWDEETPLVVAGFEAPAQDDDNPLGLRDPWKTLGMEQSTAPRAPQNRKPNTHQWRLEVNPGRRPAHPVARFLQSLPKLAVSGNANEFFGNWQSGIVMALLAMPGEEGQLVSRLREILDDDQLGLCLQDEYGAPINFQQPNHEALIEAQFVAIDVSHNERLHSIANDVKGLFAPKTGDSSEVARSKVAAKAQAGALIEANEAFRPFCIGLRDQCNISKLEDAVHAGSMTPSQARRQIEDEIDTRVLQSSRFTKILIDGMPDTLQAWLGNEVVRLHAKRGQELRDAHARFTRLE</sequence>
<dbReference type="Gene3D" id="1.25.40.20">
    <property type="entry name" value="Ankyrin repeat-containing domain"/>
    <property type="match status" value="1"/>
</dbReference>
<dbReference type="SMART" id="SM00248">
    <property type="entry name" value="ANK"/>
    <property type="match status" value="4"/>
</dbReference>
<dbReference type="PANTHER" id="PTHR46224:SF64">
    <property type="entry name" value="IQ MOTIF AND ANKYRIN REPEAT DOMAIN-CONTAINING PROTEIN 1"/>
    <property type="match status" value="1"/>
</dbReference>